<dbReference type="EMBL" id="CM042029">
    <property type="protein sequence ID" value="KAI3793655.1"/>
    <property type="molecule type" value="Genomic_DNA"/>
</dbReference>
<comment type="caution">
    <text evidence="1">The sequence shown here is derived from an EMBL/GenBank/DDBJ whole genome shotgun (WGS) entry which is preliminary data.</text>
</comment>
<sequence>MMKEMRKENDIRDKAFVALNKQVGQIAEQLSQRPPGTLPSDTQVNPAHQSSSQKNAQVNQVITLRSGKEVNNNVTPPPPFVEGIVEDVNESEESDSEEPVIASKPVLNNNSPSENVVNKAPFPSALVKPDKSNKSKRGPQQDELWEVFKQVKINLPLLDAIKQVPAYARYLKDLCTQKRQPRLPKKLDVNVQVSAILSGALPPKLDDPGTPLISIQIGDFKSERALLDLGASISILPGSFFLGEC</sequence>
<accession>A0ACB9HET1</accession>
<proteinExistence type="predicted"/>
<name>A0ACB9HET1_9ASTR</name>
<keyword evidence="2" id="KW-1185">Reference proteome</keyword>
<reference evidence="1 2" key="2">
    <citation type="journal article" date="2022" name="Mol. Ecol. Resour.">
        <title>The genomes of chicory, endive, great burdock and yacon provide insights into Asteraceae paleo-polyploidization history and plant inulin production.</title>
        <authorList>
            <person name="Fan W."/>
            <person name="Wang S."/>
            <person name="Wang H."/>
            <person name="Wang A."/>
            <person name="Jiang F."/>
            <person name="Liu H."/>
            <person name="Zhao H."/>
            <person name="Xu D."/>
            <person name="Zhang Y."/>
        </authorList>
    </citation>
    <scope>NUCLEOTIDE SEQUENCE [LARGE SCALE GENOMIC DNA]</scope>
    <source>
        <strain evidence="2">cv. Yunnan</strain>
        <tissue evidence="1">Leaves</tissue>
    </source>
</reference>
<reference evidence="2" key="1">
    <citation type="journal article" date="2022" name="Mol. Ecol. Resour.">
        <title>The genomes of chicory, endive, great burdock and yacon provide insights into Asteraceae palaeo-polyploidization history and plant inulin production.</title>
        <authorList>
            <person name="Fan W."/>
            <person name="Wang S."/>
            <person name="Wang H."/>
            <person name="Wang A."/>
            <person name="Jiang F."/>
            <person name="Liu H."/>
            <person name="Zhao H."/>
            <person name="Xu D."/>
            <person name="Zhang Y."/>
        </authorList>
    </citation>
    <scope>NUCLEOTIDE SEQUENCE [LARGE SCALE GENOMIC DNA]</scope>
    <source>
        <strain evidence="2">cv. Yunnan</strain>
    </source>
</reference>
<protein>
    <submittedName>
        <fullName evidence="1">Uncharacterized protein</fullName>
    </submittedName>
</protein>
<organism evidence="1 2">
    <name type="scientific">Smallanthus sonchifolius</name>
    <dbReference type="NCBI Taxonomy" id="185202"/>
    <lineage>
        <taxon>Eukaryota</taxon>
        <taxon>Viridiplantae</taxon>
        <taxon>Streptophyta</taxon>
        <taxon>Embryophyta</taxon>
        <taxon>Tracheophyta</taxon>
        <taxon>Spermatophyta</taxon>
        <taxon>Magnoliopsida</taxon>
        <taxon>eudicotyledons</taxon>
        <taxon>Gunneridae</taxon>
        <taxon>Pentapetalae</taxon>
        <taxon>asterids</taxon>
        <taxon>campanulids</taxon>
        <taxon>Asterales</taxon>
        <taxon>Asteraceae</taxon>
        <taxon>Asteroideae</taxon>
        <taxon>Heliantheae alliance</taxon>
        <taxon>Millerieae</taxon>
        <taxon>Smallanthus</taxon>
    </lineage>
</organism>
<evidence type="ECO:0000313" key="2">
    <source>
        <dbReference type="Proteomes" id="UP001056120"/>
    </source>
</evidence>
<evidence type="ECO:0000313" key="1">
    <source>
        <dbReference type="EMBL" id="KAI3793655.1"/>
    </source>
</evidence>
<dbReference type="Proteomes" id="UP001056120">
    <property type="component" value="Linkage Group LG12"/>
</dbReference>
<gene>
    <name evidence="1" type="ORF">L1987_36275</name>
</gene>